<name>A0ABV2AK77_9EUKA</name>
<sequence>MSNKDVRTSTVALEGIFNLLRNGENIFTKENSPNLWANAVEEAGGLDKLENLQTSENPSICLKAGSIVERFYVGDDGVDELEPAVKEDAFSFGEVNSGGGDLFKF</sequence>
<protein>
    <submittedName>
        <fullName evidence="1">Importin subunit alpha-1, variant 2</fullName>
    </submittedName>
</protein>
<gene>
    <name evidence="1" type="primary">cut15</name>
    <name evidence="1" type="ORF">MHBO_001800</name>
</gene>
<dbReference type="InterPro" id="IPR016024">
    <property type="entry name" value="ARM-type_fold"/>
</dbReference>
<dbReference type="EMBL" id="JBDODL010000504">
    <property type="protein sequence ID" value="MES1920080.1"/>
    <property type="molecule type" value="Genomic_DNA"/>
</dbReference>
<dbReference type="Pfam" id="PF16186">
    <property type="entry name" value="Arm_3"/>
    <property type="match status" value="1"/>
</dbReference>
<dbReference type="Proteomes" id="UP001439008">
    <property type="component" value="Unassembled WGS sequence"/>
</dbReference>
<dbReference type="Gene3D" id="1.25.10.10">
    <property type="entry name" value="Leucine-rich Repeat Variant"/>
    <property type="match status" value="1"/>
</dbReference>
<dbReference type="InterPro" id="IPR032413">
    <property type="entry name" value="Arm_3"/>
</dbReference>
<keyword evidence="2" id="KW-1185">Reference proteome</keyword>
<accession>A0ABV2AK77</accession>
<evidence type="ECO:0000313" key="1">
    <source>
        <dbReference type="EMBL" id="MES1920080.1"/>
    </source>
</evidence>
<organism evidence="1 2">
    <name type="scientific">Bonamia ostreae</name>
    <dbReference type="NCBI Taxonomy" id="126728"/>
    <lineage>
        <taxon>Eukaryota</taxon>
        <taxon>Sar</taxon>
        <taxon>Rhizaria</taxon>
        <taxon>Endomyxa</taxon>
        <taxon>Ascetosporea</taxon>
        <taxon>Haplosporida</taxon>
        <taxon>Bonamia</taxon>
    </lineage>
</organism>
<dbReference type="InterPro" id="IPR011989">
    <property type="entry name" value="ARM-like"/>
</dbReference>
<evidence type="ECO:0000313" key="2">
    <source>
        <dbReference type="Proteomes" id="UP001439008"/>
    </source>
</evidence>
<proteinExistence type="predicted"/>
<reference evidence="1 2" key="1">
    <citation type="journal article" date="2024" name="BMC Biol.">
        <title>Comparative genomics of Ascetosporea gives new insight into the evolutionary basis for animal parasitism in Rhizaria.</title>
        <authorList>
            <person name="Hiltunen Thoren M."/>
            <person name="Onut-Brannstrom I."/>
            <person name="Alfjorden A."/>
            <person name="Peckova H."/>
            <person name="Swords F."/>
            <person name="Hooper C."/>
            <person name="Holzer A.S."/>
            <person name="Bass D."/>
            <person name="Burki F."/>
        </authorList>
    </citation>
    <scope>NUCLEOTIDE SEQUENCE [LARGE SCALE GENOMIC DNA]</scope>
    <source>
        <strain evidence="1">20-A016</strain>
    </source>
</reference>
<dbReference type="SUPFAM" id="SSF48371">
    <property type="entry name" value="ARM repeat"/>
    <property type="match status" value="1"/>
</dbReference>
<comment type="caution">
    <text evidence="1">The sequence shown here is derived from an EMBL/GenBank/DDBJ whole genome shotgun (WGS) entry which is preliminary data.</text>
</comment>